<proteinExistence type="predicted"/>
<accession>A0ABW0BDG2</accession>
<dbReference type="RefSeq" id="WP_378585862.1">
    <property type="nucleotide sequence ID" value="NZ_JBHSKD010000002.1"/>
</dbReference>
<comment type="caution">
    <text evidence="2">The sequence shown here is derived from an EMBL/GenBank/DDBJ whole genome shotgun (WGS) entry which is preliminary data.</text>
</comment>
<dbReference type="EMBL" id="JBHSKD010000002">
    <property type="protein sequence ID" value="MFC5175308.1"/>
    <property type="molecule type" value="Genomic_DNA"/>
</dbReference>
<sequence>MTEFFGKYRGVVTDIQDPLMTMRIKASVPDVYGDGTSGWAMPCSPFGGNQVGLFALPTVGAGVWIEFEHGDPDYPVWTGCWWGSAAEVPTQWLAPPYKKLMVVTPAGHSITVDDTPGVGGITLQTADGAKVVLSAIGLQITNGQGATIQLTGPQVSINNGALDVT</sequence>
<keyword evidence="3" id="KW-1185">Reference proteome</keyword>
<evidence type="ECO:0000313" key="3">
    <source>
        <dbReference type="Proteomes" id="UP001596087"/>
    </source>
</evidence>
<evidence type="ECO:0000313" key="2">
    <source>
        <dbReference type="EMBL" id="MFC5175308.1"/>
    </source>
</evidence>
<dbReference type="Pfam" id="PF04717">
    <property type="entry name" value="Phage_base_V"/>
    <property type="match status" value="1"/>
</dbReference>
<dbReference type="InterPro" id="IPR037026">
    <property type="entry name" value="Vgr_OB-fold_dom_sf"/>
</dbReference>
<protein>
    <submittedName>
        <fullName evidence="2">Phage baseplate assembly protein V</fullName>
    </submittedName>
</protein>
<organism evidence="2 3">
    <name type="scientific">Nocardioides taihuensis</name>
    <dbReference type="NCBI Taxonomy" id="1835606"/>
    <lineage>
        <taxon>Bacteria</taxon>
        <taxon>Bacillati</taxon>
        <taxon>Actinomycetota</taxon>
        <taxon>Actinomycetes</taxon>
        <taxon>Propionibacteriales</taxon>
        <taxon>Nocardioidaceae</taxon>
        <taxon>Nocardioides</taxon>
    </lineage>
</organism>
<dbReference type="InterPro" id="IPR006531">
    <property type="entry name" value="Gp5/Vgr_OB"/>
</dbReference>
<name>A0ABW0BDG2_9ACTN</name>
<dbReference type="SUPFAM" id="SSF69255">
    <property type="entry name" value="gp5 N-terminal domain-like"/>
    <property type="match status" value="1"/>
</dbReference>
<reference evidence="3" key="1">
    <citation type="journal article" date="2019" name="Int. J. Syst. Evol. Microbiol.">
        <title>The Global Catalogue of Microorganisms (GCM) 10K type strain sequencing project: providing services to taxonomists for standard genome sequencing and annotation.</title>
        <authorList>
            <consortium name="The Broad Institute Genomics Platform"/>
            <consortium name="The Broad Institute Genome Sequencing Center for Infectious Disease"/>
            <person name="Wu L."/>
            <person name="Ma J."/>
        </authorList>
    </citation>
    <scope>NUCLEOTIDE SEQUENCE [LARGE SCALE GENOMIC DNA]</scope>
    <source>
        <strain evidence="3">DFY41</strain>
    </source>
</reference>
<gene>
    <name evidence="2" type="ORF">ACFPGP_01410</name>
</gene>
<feature type="domain" description="Gp5/Type VI secretion system Vgr protein OB-fold" evidence="1">
    <location>
        <begin position="8"/>
        <end position="82"/>
    </location>
</feature>
<evidence type="ECO:0000259" key="1">
    <source>
        <dbReference type="Pfam" id="PF04717"/>
    </source>
</evidence>
<dbReference type="Proteomes" id="UP001596087">
    <property type="component" value="Unassembled WGS sequence"/>
</dbReference>
<dbReference type="Gene3D" id="2.40.50.230">
    <property type="entry name" value="Gp5 N-terminal domain"/>
    <property type="match status" value="1"/>
</dbReference>